<evidence type="ECO:0000313" key="3">
    <source>
        <dbReference type="EMBL" id="MFC6788910.1"/>
    </source>
</evidence>
<reference evidence="4" key="1">
    <citation type="journal article" date="2019" name="Int. J. Syst. Evol. Microbiol.">
        <title>The Global Catalogue of Microorganisms (GCM) 10K type strain sequencing project: providing services to taxonomists for standard genome sequencing and annotation.</title>
        <authorList>
            <consortium name="The Broad Institute Genomics Platform"/>
            <consortium name="The Broad Institute Genome Sequencing Center for Infectious Disease"/>
            <person name="Wu L."/>
            <person name="Ma J."/>
        </authorList>
    </citation>
    <scope>NUCLEOTIDE SEQUENCE [LARGE SCALE GENOMIC DNA]</scope>
    <source>
        <strain evidence="4">CCUG 48316</strain>
    </source>
</reference>
<dbReference type="Proteomes" id="UP001596292">
    <property type="component" value="Unassembled WGS sequence"/>
</dbReference>
<gene>
    <name evidence="3" type="ORF">ACFQE0_04270</name>
</gene>
<keyword evidence="3" id="KW-0808">Transferase</keyword>
<dbReference type="Gene3D" id="3.40.50.2000">
    <property type="entry name" value="Glycogen Phosphorylase B"/>
    <property type="match status" value="2"/>
</dbReference>
<keyword evidence="4" id="KW-1185">Reference proteome</keyword>
<evidence type="ECO:0000313" key="4">
    <source>
        <dbReference type="Proteomes" id="UP001596292"/>
    </source>
</evidence>
<dbReference type="EC" id="2.4.-.-" evidence="3"/>
<evidence type="ECO:0000259" key="2">
    <source>
        <dbReference type="Pfam" id="PF13439"/>
    </source>
</evidence>
<proteinExistence type="predicted"/>
<dbReference type="SUPFAM" id="SSF53756">
    <property type="entry name" value="UDP-Glycosyltransferase/glycogen phosphorylase"/>
    <property type="match status" value="1"/>
</dbReference>
<dbReference type="PANTHER" id="PTHR12526">
    <property type="entry name" value="GLYCOSYLTRANSFERASE"/>
    <property type="match status" value="1"/>
</dbReference>
<protein>
    <submittedName>
        <fullName evidence="3">Glycosyltransferase family 4 protein</fullName>
        <ecNumber evidence="3">2.4.-.-</ecNumber>
    </submittedName>
</protein>
<feature type="domain" description="Glycosyl transferase family 1" evidence="1">
    <location>
        <begin position="173"/>
        <end position="325"/>
    </location>
</feature>
<keyword evidence="3" id="KW-0328">Glycosyltransferase</keyword>
<dbReference type="CDD" id="cd03801">
    <property type="entry name" value="GT4_PimA-like"/>
    <property type="match status" value="1"/>
</dbReference>
<feature type="domain" description="Glycosyltransferase subfamily 4-like N-terminal" evidence="2">
    <location>
        <begin position="14"/>
        <end position="157"/>
    </location>
</feature>
<comment type="caution">
    <text evidence="3">The sequence shown here is derived from an EMBL/GenBank/DDBJ whole genome shotgun (WGS) entry which is preliminary data.</text>
</comment>
<name>A0ABW2BH43_9HYPH</name>
<dbReference type="GO" id="GO:0016757">
    <property type="term" value="F:glycosyltransferase activity"/>
    <property type="evidence" value="ECO:0007669"/>
    <property type="project" value="UniProtKB-KW"/>
</dbReference>
<dbReference type="PANTHER" id="PTHR12526:SF630">
    <property type="entry name" value="GLYCOSYLTRANSFERASE"/>
    <property type="match status" value="1"/>
</dbReference>
<dbReference type="RefSeq" id="WP_378967392.1">
    <property type="nucleotide sequence ID" value="NZ_JBHSWN010000001.1"/>
</dbReference>
<sequence length="356" mass="38736">MRILHILNHGEDGNGHVNVAVDLASFQRQAGHAVAFAGSGGPYKPLLKQNGVDCYEFDLRRKSFKTALKALRDYVSLIRASKPDIVHAHMVGAALIAKLFQPVFGYKIVCTIHNSFDKQARLMSVGNRVVAVSEAVRKQMVARGIKPEKMLVIKNGVIGTHRLSPTFELKTLQKPAIGTVCGLHPRKGVQDLIKAFSLVAAKHPTSHLYVVGGGPMQSEYEELARETGFGDRIHFAGFQSDPRPYLYALDIFVLASHADPFPLAVLEARAAGCVMIGTNVDGIPEALDFGEAGLIAEPKDPENLAAQLDAVLSSADTREKLKEGSARTIDEFKLEKVSDRHLRLYSSLLGESPAHS</sequence>
<accession>A0ABW2BH43</accession>
<dbReference type="Pfam" id="PF13439">
    <property type="entry name" value="Glyco_transf_4"/>
    <property type="match status" value="1"/>
</dbReference>
<dbReference type="Pfam" id="PF00534">
    <property type="entry name" value="Glycos_transf_1"/>
    <property type="match status" value="1"/>
</dbReference>
<dbReference type="InterPro" id="IPR028098">
    <property type="entry name" value="Glyco_trans_4-like_N"/>
</dbReference>
<dbReference type="EMBL" id="JBHSWN010000001">
    <property type="protein sequence ID" value="MFC6788910.1"/>
    <property type="molecule type" value="Genomic_DNA"/>
</dbReference>
<organism evidence="3 4">
    <name type="scientific">Methylobacterium komagatae</name>
    <dbReference type="NCBI Taxonomy" id="374425"/>
    <lineage>
        <taxon>Bacteria</taxon>
        <taxon>Pseudomonadati</taxon>
        <taxon>Pseudomonadota</taxon>
        <taxon>Alphaproteobacteria</taxon>
        <taxon>Hyphomicrobiales</taxon>
        <taxon>Methylobacteriaceae</taxon>
        <taxon>Methylobacterium</taxon>
    </lineage>
</organism>
<dbReference type="InterPro" id="IPR001296">
    <property type="entry name" value="Glyco_trans_1"/>
</dbReference>
<evidence type="ECO:0000259" key="1">
    <source>
        <dbReference type="Pfam" id="PF00534"/>
    </source>
</evidence>